<name>A0A261SU18_9BORD</name>
<dbReference type="Pfam" id="PF02472">
    <property type="entry name" value="ExbD"/>
    <property type="match status" value="1"/>
</dbReference>
<evidence type="ECO:0000256" key="5">
    <source>
        <dbReference type="ARBA" id="ARBA00022618"/>
    </source>
</evidence>
<accession>A0A261SU18</accession>
<dbReference type="PANTHER" id="PTHR30558">
    <property type="entry name" value="EXBD MEMBRANE COMPONENT OF PMF-DRIVEN MACROMOLECULE IMPORT SYSTEM"/>
    <property type="match status" value="1"/>
</dbReference>
<comment type="caution">
    <text evidence="12">The sequence shown here is derived from an EMBL/GenBank/DDBJ whole genome shotgun (WGS) entry which is preliminary data.</text>
</comment>
<evidence type="ECO:0000256" key="11">
    <source>
        <dbReference type="SAM" id="Phobius"/>
    </source>
</evidence>
<keyword evidence="14" id="KW-1185">Reference proteome</keyword>
<keyword evidence="3" id="KW-1003">Cell membrane</keyword>
<dbReference type="AlphaFoldDB" id="A0A261SU18"/>
<evidence type="ECO:0000313" key="12">
    <source>
        <dbReference type="EMBL" id="OZI40874.1"/>
    </source>
</evidence>
<keyword evidence="10" id="KW-0653">Protein transport</keyword>
<comment type="subcellular location">
    <subcellularLocation>
        <location evidence="1">Cell membrane</location>
        <topology evidence="1">Single-pass membrane protein</topology>
    </subcellularLocation>
    <subcellularLocation>
        <location evidence="10">Cell membrane</location>
        <topology evidence="10">Single-pass type II membrane protein</topology>
    </subcellularLocation>
</comment>
<proteinExistence type="inferred from homology"/>
<keyword evidence="6 10" id="KW-0812">Transmembrane</keyword>
<evidence type="ECO:0000256" key="3">
    <source>
        <dbReference type="ARBA" id="ARBA00022475"/>
    </source>
</evidence>
<evidence type="ECO:0000256" key="2">
    <source>
        <dbReference type="ARBA" id="ARBA00005811"/>
    </source>
</evidence>
<dbReference type="RefSeq" id="WP_094824988.1">
    <property type="nucleotide sequence ID" value="NZ_NEVL01000001.1"/>
</dbReference>
<evidence type="ECO:0000313" key="13">
    <source>
        <dbReference type="EMBL" id="OZI69067.1"/>
    </source>
</evidence>
<comment type="similarity">
    <text evidence="2 10">Belongs to the ExbD/TolR family.</text>
</comment>
<evidence type="ECO:0000256" key="8">
    <source>
        <dbReference type="ARBA" id="ARBA00023136"/>
    </source>
</evidence>
<dbReference type="GO" id="GO:0005886">
    <property type="term" value="C:plasma membrane"/>
    <property type="evidence" value="ECO:0007669"/>
    <property type="project" value="UniProtKB-SubCell"/>
</dbReference>
<dbReference type="GO" id="GO:0022857">
    <property type="term" value="F:transmembrane transporter activity"/>
    <property type="evidence" value="ECO:0007669"/>
    <property type="project" value="InterPro"/>
</dbReference>
<keyword evidence="9" id="KW-0131">Cell cycle</keyword>
<evidence type="ECO:0000256" key="10">
    <source>
        <dbReference type="RuleBase" id="RU003879"/>
    </source>
</evidence>
<sequence>MPSVRSSGRGGRRMKADINVVPYIDVMLVLLVIFMVTAPLITPGLIQLPSVGQASDVPATPLEVQIDEAGKIALRMREPGATPTEIANTALVSEVQSRITADTPVVIAADGKVPYETVVKVMDELRSSGITKLGLLVDQSGGGASQSQAKPAPKR</sequence>
<evidence type="ECO:0000256" key="4">
    <source>
        <dbReference type="ARBA" id="ARBA00022519"/>
    </source>
</evidence>
<evidence type="ECO:0000256" key="6">
    <source>
        <dbReference type="ARBA" id="ARBA00022692"/>
    </source>
</evidence>
<evidence type="ECO:0000313" key="14">
    <source>
        <dbReference type="Proteomes" id="UP000216354"/>
    </source>
</evidence>
<evidence type="ECO:0000256" key="1">
    <source>
        <dbReference type="ARBA" id="ARBA00004162"/>
    </source>
</evidence>
<dbReference type="Proteomes" id="UP000217005">
    <property type="component" value="Unassembled WGS sequence"/>
</dbReference>
<reference evidence="12 15" key="2">
    <citation type="submission" date="2017-05" db="EMBL/GenBank/DDBJ databases">
        <title>Complete and WGS of Bordetella genogroups.</title>
        <authorList>
            <person name="Spilker T."/>
            <person name="LiPuma J."/>
        </authorList>
    </citation>
    <scope>NUCLEOTIDE SEQUENCE [LARGE SCALE GENOMIC DNA]</scope>
    <source>
        <strain evidence="12 15">AU17610</strain>
    </source>
</reference>
<evidence type="ECO:0000256" key="7">
    <source>
        <dbReference type="ARBA" id="ARBA00022989"/>
    </source>
</evidence>
<gene>
    <name evidence="12" type="primary">tolR</name>
    <name evidence="13" type="ORF">CAL27_06340</name>
    <name evidence="12" type="ORF">CEG14_03710</name>
</gene>
<keyword evidence="10" id="KW-0813">Transport</keyword>
<keyword evidence="8 11" id="KW-0472">Membrane</keyword>
<evidence type="ECO:0000313" key="15">
    <source>
        <dbReference type="Proteomes" id="UP000217005"/>
    </source>
</evidence>
<dbReference type="Proteomes" id="UP000216354">
    <property type="component" value="Unassembled WGS sequence"/>
</dbReference>
<evidence type="ECO:0000256" key="9">
    <source>
        <dbReference type="ARBA" id="ARBA00023306"/>
    </source>
</evidence>
<keyword evidence="4" id="KW-0997">Cell inner membrane</keyword>
<dbReference type="GO" id="GO:0051301">
    <property type="term" value="P:cell division"/>
    <property type="evidence" value="ECO:0007669"/>
    <property type="project" value="UniProtKB-KW"/>
</dbReference>
<organism evidence="12 15">
    <name type="scientific">Bordetella genomosp. 1</name>
    <dbReference type="NCBI Taxonomy" id="1395607"/>
    <lineage>
        <taxon>Bacteria</taxon>
        <taxon>Pseudomonadati</taxon>
        <taxon>Pseudomonadota</taxon>
        <taxon>Betaproteobacteria</taxon>
        <taxon>Burkholderiales</taxon>
        <taxon>Alcaligenaceae</taxon>
        <taxon>Bordetella</taxon>
    </lineage>
</organism>
<dbReference type="GO" id="GO:0015031">
    <property type="term" value="P:protein transport"/>
    <property type="evidence" value="ECO:0007669"/>
    <property type="project" value="UniProtKB-KW"/>
</dbReference>
<dbReference type="OrthoDB" id="9798629at2"/>
<feature type="transmembrane region" description="Helical" evidence="11">
    <location>
        <begin position="20"/>
        <end position="41"/>
    </location>
</feature>
<keyword evidence="7 11" id="KW-1133">Transmembrane helix</keyword>
<dbReference type="PANTHER" id="PTHR30558:SF7">
    <property type="entry name" value="TOL-PAL SYSTEM PROTEIN TOLR"/>
    <property type="match status" value="1"/>
</dbReference>
<dbReference type="EMBL" id="NEVL01000001">
    <property type="protein sequence ID" value="OZI40874.1"/>
    <property type="molecule type" value="Genomic_DNA"/>
</dbReference>
<dbReference type="InterPro" id="IPR014168">
    <property type="entry name" value="Tol-Pal_TolR"/>
</dbReference>
<dbReference type="NCBIfam" id="TIGR02801">
    <property type="entry name" value="tolR"/>
    <property type="match status" value="1"/>
</dbReference>
<reference evidence="13 14" key="1">
    <citation type="submission" date="2017-05" db="EMBL/GenBank/DDBJ databases">
        <title>Complete and WGS of Bordetella genogroups.</title>
        <authorList>
            <person name="Spilker T."/>
            <person name="Lipuma J."/>
        </authorList>
    </citation>
    <scope>NUCLEOTIDE SEQUENCE [LARGE SCALE GENOMIC DNA]</scope>
    <source>
        <strain evidence="13 14">AU9795</strain>
    </source>
</reference>
<dbReference type="InterPro" id="IPR003400">
    <property type="entry name" value="ExbD"/>
</dbReference>
<dbReference type="Gene3D" id="3.30.420.270">
    <property type="match status" value="1"/>
</dbReference>
<protein>
    <submittedName>
        <fullName evidence="12">Protein TolR</fullName>
    </submittedName>
</protein>
<keyword evidence="5" id="KW-0132">Cell division</keyword>
<dbReference type="EMBL" id="NEVR01000001">
    <property type="protein sequence ID" value="OZI69067.1"/>
    <property type="molecule type" value="Genomic_DNA"/>
</dbReference>